<dbReference type="InterPro" id="IPR057499">
    <property type="entry name" value="Kelch_FKB95"/>
</dbReference>
<gene>
    <name evidence="3" type="ORF">RIF29_12420</name>
</gene>
<dbReference type="InterPro" id="IPR036047">
    <property type="entry name" value="F-box-like_dom_sf"/>
</dbReference>
<dbReference type="Proteomes" id="UP001372338">
    <property type="component" value="Unassembled WGS sequence"/>
</dbReference>
<dbReference type="InterPro" id="IPR006652">
    <property type="entry name" value="Kelch_1"/>
</dbReference>
<keyword evidence="4" id="KW-1185">Reference proteome</keyword>
<evidence type="ECO:0000256" key="1">
    <source>
        <dbReference type="SAM" id="MobiDB-lite"/>
    </source>
</evidence>
<dbReference type="EMBL" id="JAYWIO010000002">
    <property type="protein sequence ID" value="KAK7283120.1"/>
    <property type="molecule type" value="Genomic_DNA"/>
</dbReference>
<evidence type="ECO:0000313" key="4">
    <source>
        <dbReference type="Proteomes" id="UP001372338"/>
    </source>
</evidence>
<dbReference type="PANTHER" id="PTHR24414:SF23">
    <property type="entry name" value="F-BOX_KELCH-REPEAT PROTEIN SKIP6"/>
    <property type="match status" value="1"/>
</dbReference>
<feature type="domain" description="F-box" evidence="2">
    <location>
        <begin position="16"/>
        <end position="62"/>
    </location>
</feature>
<dbReference type="Pfam" id="PF25210">
    <property type="entry name" value="Kelch_FKB95"/>
    <property type="match status" value="1"/>
</dbReference>
<dbReference type="PROSITE" id="PS50181">
    <property type="entry name" value="FBOX"/>
    <property type="match status" value="1"/>
</dbReference>
<feature type="region of interest" description="Disordered" evidence="1">
    <location>
        <begin position="1"/>
        <end position="20"/>
    </location>
</feature>
<dbReference type="InterPro" id="IPR001810">
    <property type="entry name" value="F-box_dom"/>
</dbReference>
<accession>A0AAN9IN48</accession>
<dbReference type="PANTHER" id="PTHR24414">
    <property type="entry name" value="F-BOX/KELCH-REPEAT PROTEIN SKIP4"/>
    <property type="match status" value="1"/>
</dbReference>
<proteinExistence type="predicted"/>
<dbReference type="InterPro" id="IPR050354">
    <property type="entry name" value="F-box/kelch-repeat_ARATH"/>
</dbReference>
<feature type="compositionally biased region" description="Low complexity" evidence="1">
    <location>
        <begin position="1"/>
        <end position="12"/>
    </location>
</feature>
<dbReference type="AlphaFoldDB" id="A0AAN9IN48"/>
<dbReference type="SUPFAM" id="SSF81383">
    <property type="entry name" value="F-box domain"/>
    <property type="match status" value="1"/>
</dbReference>
<dbReference type="CDD" id="cd22152">
    <property type="entry name" value="F-box_AtAFR-like"/>
    <property type="match status" value="1"/>
</dbReference>
<dbReference type="SUPFAM" id="SSF117281">
    <property type="entry name" value="Kelch motif"/>
    <property type="match status" value="1"/>
</dbReference>
<name>A0AAN9IN48_CROPI</name>
<evidence type="ECO:0000313" key="3">
    <source>
        <dbReference type="EMBL" id="KAK7283120.1"/>
    </source>
</evidence>
<organism evidence="3 4">
    <name type="scientific">Crotalaria pallida</name>
    <name type="common">Smooth rattlebox</name>
    <name type="synonym">Crotalaria striata</name>
    <dbReference type="NCBI Taxonomy" id="3830"/>
    <lineage>
        <taxon>Eukaryota</taxon>
        <taxon>Viridiplantae</taxon>
        <taxon>Streptophyta</taxon>
        <taxon>Embryophyta</taxon>
        <taxon>Tracheophyta</taxon>
        <taxon>Spermatophyta</taxon>
        <taxon>Magnoliopsida</taxon>
        <taxon>eudicotyledons</taxon>
        <taxon>Gunneridae</taxon>
        <taxon>Pentapetalae</taxon>
        <taxon>rosids</taxon>
        <taxon>fabids</taxon>
        <taxon>Fabales</taxon>
        <taxon>Fabaceae</taxon>
        <taxon>Papilionoideae</taxon>
        <taxon>50 kb inversion clade</taxon>
        <taxon>genistoids sensu lato</taxon>
        <taxon>core genistoids</taxon>
        <taxon>Crotalarieae</taxon>
        <taxon>Crotalaria</taxon>
    </lineage>
</organism>
<sequence length="343" mass="38238">MSSSSSSSFSESPEADELIPSLPNDVTLNCLTRLPSNHLPTLSLVSKPIRSLLSSPHFFNQRRFLHSSEIITYFFLHNGTTNEWQWFSLYLNPTNSTAVQVSSLPPMPSSLDSATESAFAVLGHKIYVIGGSKGGVPSAEVWVLDCRFNRWERGPTMLAARKNICANVVHGKIYVIGGSTSSSICGEVLDPEVGNNKWVELPCTMDHITREQEKIITAVMDDEKVYMLSHGHGAVRFDPMNGVWEKIRGKSFYVGYVFMDGIFYSWGPRGLFGFDVREKGKVVKKELKYLDHVIIPPMTEDLQFPIAVDAGDDGKSLLLIWACDDGGPDKRYLVRSSSDQSRY</sequence>
<comment type="caution">
    <text evidence="3">The sequence shown here is derived from an EMBL/GenBank/DDBJ whole genome shotgun (WGS) entry which is preliminary data.</text>
</comment>
<dbReference type="SMART" id="SM00256">
    <property type="entry name" value="FBOX"/>
    <property type="match status" value="1"/>
</dbReference>
<protein>
    <recommendedName>
        <fullName evidence="2">F-box domain-containing protein</fullName>
    </recommendedName>
</protein>
<dbReference type="InterPro" id="IPR015915">
    <property type="entry name" value="Kelch-typ_b-propeller"/>
</dbReference>
<dbReference type="Pfam" id="PF00646">
    <property type="entry name" value="F-box"/>
    <property type="match status" value="1"/>
</dbReference>
<evidence type="ECO:0000259" key="2">
    <source>
        <dbReference type="PROSITE" id="PS50181"/>
    </source>
</evidence>
<dbReference type="SMART" id="SM00612">
    <property type="entry name" value="Kelch"/>
    <property type="match status" value="1"/>
</dbReference>
<reference evidence="3 4" key="1">
    <citation type="submission" date="2024-01" db="EMBL/GenBank/DDBJ databases">
        <title>The genomes of 5 underutilized Papilionoideae crops provide insights into root nodulation and disease resistanc.</title>
        <authorList>
            <person name="Yuan L."/>
        </authorList>
    </citation>
    <scope>NUCLEOTIDE SEQUENCE [LARGE SCALE GENOMIC DNA]</scope>
    <source>
        <strain evidence="3">ZHUSHIDOU_FW_LH</strain>
        <tissue evidence="3">Leaf</tissue>
    </source>
</reference>
<dbReference type="Gene3D" id="2.120.10.80">
    <property type="entry name" value="Kelch-type beta propeller"/>
    <property type="match status" value="1"/>
</dbReference>